<dbReference type="SUPFAM" id="SSF53098">
    <property type="entry name" value="Ribonuclease H-like"/>
    <property type="match status" value="1"/>
</dbReference>
<dbReference type="InterPro" id="IPR053392">
    <property type="entry name" value="Transposase_IS30-like"/>
</dbReference>
<dbReference type="GO" id="GO:0004803">
    <property type="term" value="F:transposase activity"/>
    <property type="evidence" value="ECO:0007669"/>
    <property type="project" value="InterPro"/>
</dbReference>
<organism evidence="4">
    <name type="scientific">Sporolactobacillus sp. Y61</name>
    <dbReference type="NCBI Taxonomy" id="3160863"/>
    <lineage>
        <taxon>Bacteria</taxon>
        <taxon>Bacillati</taxon>
        <taxon>Bacillota</taxon>
        <taxon>Bacilli</taxon>
        <taxon>Bacillales</taxon>
        <taxon>Sporolactobacillaceae</taxon>
        <taxon>Sporolactobacillus</taxon>
    </lineage>
</organism>
<feature type="domain" description="Integrase catalytic" evidence="3">
    <location>
        <begin position="1"/>
        <end position="139"/>
    </location>
</feature>
<dbReference type="InterPro" id="IPR036397">
    <property type="entry name" value="RNaseH_sf"/>
</dbReference>
<dbReference type="PROSITE" id="PS50994">
    <property type="entry name" value="INTEGRASE"/>
    <property type="match status" value="1"/>
</dbReference>
<dbReference type="InterPro" id="IPR051917">
    <property type="entry name" value="Transposase-Integrase"/>
</dbReference>
<protein>
    <submittedName>
        <fullName evidence="4">IS30 family transposase</fullName>
    </submittedName>
</protein>
<reference evidence="4" key="1">
    <citation type="submission" date="2024-06" db="EMBL/GenBank/DDBJ databases">
        <authorList>
            <person name="Fan A."/>
            <person name="Zhang F.Y."/>
            <person name="Zhang L."/>
        </authorList>
    </citation>
    <scope>NUCLEOTIDE SEQUENCE</scope>
    <source>
        <strain evidence="4">Y61</strain>
    </source>
</reference>
<comment type="similarity">
    <text evidence="2">Belongs to the transposase IS30 family.</text>
</comment>
<evidence type="ECO:0000259" key="3">
    <source>
        <dbReference type="PROSITE" id="PS50994"/>
    </source>
</evidence>
<proteinExistence type="inferred from homology"/>
<comment type="function">
    <text evidence="1">Required for the transposition of the insertion element.</text>
</comment>
<dbReference type="EMBL" id="CP159510">
    <property type="protein sequence ID" value="XCJ18352.1"/>
    <property type="molecule type" value="Genomic_DNA"/>
</dbReference>
<dbReference type="Gene3D" id="3.30.420.10">
    <property type="entry name" value="Ribonuclease H-like superfamily/Ribonuclease H"/>
    <property type="match status" value="1"/>
</dbReference>
<dbReference type="InterPro" id="IPR012337">
    <property type="entry name" value="RNaseH-like_sf"/>
</dbReference>
<dbReference type="RefSeq" id="WP_353949393.1">
    <property type="nucleotide sequence ID" value="NZ_CP159510.1"/>
</dbReference>
<gene>
    <name evidence="4" type="ORF">ABNN70_06150</name>
</gene>
<accession>A0AAU8IK58</accession>
<name>A0AAU8IK58_9BACL</name>
<dbReference type="NCBIfam" id="NF033563">
    <property type="entry name" value="transpos_IS30"/>
    <property type="match status" value="1"/>
</dbReference>
<dbReference type="GO" id="GO:0006313">
    <property type="term" value="P:DNA transposition"/>
    <property type="evidence" value="ECO:0007669"/>
    <property type="project" value="InterPro"/>
</dbReference>
<dbReference type="InterPro" id="IPR001598">
    <property type="entry name" value="Transposase_IS30_CS"/>
</dbReference>
<dbReference type="GO" id="GO:0005829">
    <property type="term" value="C:cytosol"/>
    <property type="evidence" value="ECO:0007669"/>
    <property type="project" value="TreeGrafter"/>
</dbReference>
<evidence type="ECO:0000256" key="2">
    <source>
        <dbReference type="ARBA" id="ARBA00006363"/>
    </source>
</evidence>
<dbReference type="PROSITE" id="PS01043">
    <property type="entry name" value="TRANSPOSASE_IS30"/>
    <property type="match status" value="1"/>
</dbReference>
<dbReference type="GO" id="GO:0003677">
    <property type="term" value="F:DNA binding"/>
    <property type="evidence" value="ECO:0007669"/>
    <property type="project" value="InterPro"/>
</dbReference>
<evidence type="ECO:0000313" key="4">
    <source>
        <dbReference type="EMBL" id="XCJ18352.1"/>
    </source>
</evidence>
<dbReference type="GO" id="GO:0015074">
    <property type="term" value="P:DNA integration"/>
    <property type="evidence" value="ECO:0007669"/>
    <property type="project" value="InterPro"/>
</dbReference>
<dbReference type="AlphaFoldDB" id="A0AAU8IK58"/>
<dbReference type="PANTHER" id="PTHR10948">
    <property type="entry name" value="TRANSPOSASE"/>
    <property type="match status" value="1"/>
</dbReference>
<dbReference type="InterPro" id="IPR001584">
    <property type="entry name" value="Integrase_cat-core"/>
</dbReference>
<evidence type="ECO:0000256" key="1">
    <source>
        <dbReference type="ARBA" id="ARBA00002190"/>
    </source>
</evidence>
<dbReference type="PANTHER" id="PTHR10948:SF23">
    <property type="entry name" value="TRANSPOSASE INSI FOR INSERTION SEQUENCE ELEMENT IS30A-RELATED"/>
    <property type="match status" value="1"/>
</dbReference>
<sequence>MGKLGSDCLVTLVDRRTRVLMAAKTTRKTAQFVTEQLIKLLGSLPECQSVTPDRGKEFVWYARITEKLSVPFYFPAPQAPWQRGSTENTNGLLREYFPKGHDLKQDSDNDVQRNVDELNHRPRKCLGWRTPFEAFYHQVLHLV</sequence>